<evidence type="ECO:0000259" key="3">
    <source>
        <dbReference type="Pfam" id="PF25450"/>
    </source>
</evidence>
<name>A0A091QN83_MERNU</name>
<dbReference type="Pfam" id="PF25450">
    <property type="entry name" value="Rab11-FIP3"/>
    <property type="match status" value="1"/>
</dbReference>
<organism evidence="4 5">
    <name type="scientific">Merops nubicus</name>
    <name type="common">Northern carmine bee-eater</name>
    <dbReference type="NCBI Taxonomy" id="57421"/>
    <lineage>
        <taxon>Eukaryota</taxon>
        <taxon>Metazoa</taxon>
        <taxon>Chordata</taxon>
        <taxon>Craniata</taxon>
        <taxon>Vertebrata</taxon>
        <taxon>Euteleostomi</taxon>
        <taxon>Archelosauria</taxon>
        <taxon>Archosauria</taxon>
        <taxon>Dinosauria</taxon>
        <taxon>Saurischia</taxon>
        <taxon>Theropoda</taxon>
        <taxon>Coelurosauria</taxon>
        <taxon>Aves</taxon>
        <taxon>Neognathae</taxon>
        <taxon>Neoaves</taxon>
        <taxon>Telluraves</taxon>
        <taxon>Coraciimorphae</taxon>
        <taxon>Coraciiformes</taxon>
        <taxon>Meropidae</taxon>
        <taxon>Merops</taxon>
    </lineage>
</organism>
<dbReference type="AlphaFoldDB" id="A0A091QN83"/>
<feature type="signal peptide" evidence="2">
    <location>
        <begin position="1"/>
        <end position="15"/>
    </location>
</feature>
<dbReference type="GO" id="GO:0055038">
    <property type="term" value="C:recycling endosome membrane"/>
    <property type="evidence" value="ECO:0007669"/>
    <property type="project" value="TreeGrafter"/>
</dbReference>
<feature type="coiled-coil region" evidence="1">
    <location>
        <begin position="44"/>
        <end position="146"/>
    </location>
</feature>
<dbReference type="InterPro" id="IPR057316">
    <property type="entry name" value="Rab11-FIP3/4_dom"/>
</dbReference>
<dbReference type="GO" id="GO:0032456">
    <property type="term" value="P:endocytic recycling"/>
    <property type="evidence" value="ECO:0007669"/>
    <property type="project" value="TreeGrafter"/>
</dbReference>
<gene>
    <name evidence="4" type="ORF">N331_12785</name>
</gene>
<dbReference type="EMBL" id="KK703855">
    <property type="protein sequence ID" value="KFQ29015.1"/>
    <property type="molecule type" value="Genomic_DNA"/>
</dbReference>
<keyword evidence="2" id="KW-0732">Signal</keyword>
<dbReference type="PANTHER" id="PTHR15726:SF6">
    <property type="entry name" value="RAB11 FAMILY-INTERACTING PROTEIN 3"/>
    <property type="match status" value="1"/>
</dbReference>
<feature type="non-terminal residue" evidence="4">
    <location>
        <position position="158"/>
    </location>
</feature>
<protein>
    <submittedName>
        <fullName evidence="4">Rab11 family-interacting protein 3</fullName>
    </submittedName>
</protein>
<reference evidence="4 5" key="1">
    <citation type="submission" date="2014-04" db="EMBL/GenBank/DDBJ databases">
        <title>Genome evolution of avian class.</title>
        <authorList>
            <person name="Zhang G."/>
            <person name="Li C."/>
        </authorList>
    </citation>
    <scope>NUCLEOTIDE SEQUENCE [LARGE SCALE GENOMIC DNA]</scope>
    <source>
        <strain evidence="4">BGI_N331</strain>
    </source>
</reference>
<evidence type="ECO:0000256" key="1">
    <source>
        <dbReference type="SAM" id="Coils"/>
    </source>
</evidence>
<dbReference type="Proteomes" id="UP000052967">
    <property type="component" value="Unassembled WGS sequence"/>
</dbReference>
<dbReference type="InterPro" id="IPR051977">
    <property type="entry name" value="Rab11-interacting_regulator"/>
</dbReference>
<dbReference type="GO" id="GO:0032154">
    <property type="term" value="C:cleavage furrow"/>
    <property type="evidence" value="ECO:0007669"/>
    <property type="project" value="TreeGrafter"/>
</dbReference>
<sequence length="158" mass="18281">LLALTLVLLWVGVVCLPYRQLHQTSTLSVGVMEDSYQEALEGTEEDITDKVVFLEKRVTELEKDTAANGEQHSRLKQENLQLVHRANALEEQLKEQELRADQTLLEEIKKQRELLSKMEREKSIEIENLQARLQQLDDENSELRSCVPCLKANIERLE</sequence>
<keyword evidence="1" id="KW-0175">Coiled coil</keyword>
<evidence type="ECO:0000256" key="2">
    <source>
        <dbReference type="SAM" id="SignalP"/>
    </source>
</evidence>
<dbReference type="GO" id="GO:0030496">
    <property type="term" value="C:midbody"/>
    <property type="evidence" value="ECO:0007669"/>
    <property type="project" value="TreeGrafter"/>
</dbReference>
<dbReference type="PANTHER" id="PTHR15726">
    <property type="entry name" value="RAB11-FAMILY INTERACTING PROTEIN"/>
    <property type="match status" value="1"/>
</dbReference>
<accession>A0A091QN83</accession>
<evidence type="ECO:0000313" key="5">
    <source>
        <dbReference type="Proteomes" id="UP000052967"/>
    </source>
</evidence>
<feature type="domain" description="Rab11-FIP3/4" evidence="3">
    <location>
        <begin position="71"/>
        <end position="158"/>
    </location>
</feature>
<dbReference type="GO" id="GO:0030139">
    <property type="term" value="C:endocytic vesicle"/>
    <property type="evidence" value="ECO:0007669"/>
    <property type="project" value="TreeGrafter"/>
</dbReference>
<dbReference type="GO" id="GO:0032465">
    <property type="term" value="P:regulation of cytokinesis"/>
    <property type="evidence" value="ECO:0007669"/>
    <property type="project" value="TreeGrafter"/>
</dbReference>
<keyword evidence="5" id="KW-1185">Reference proteome</keyword>
<evidence type="ECO:0000313" key="4">
    <source>
        <dbReference type="EMBL" id="KFQ29015.1"/>
    </source>
</evidence>
<feature type="non-terminal residue" evidence="4">
    <location>
        <position position="1"/>
    </location>
</feature>
<proteinExistence type="predicted"/>
<feature type="chain" id="PRO_5013130768" evidence="2">
    <location>
        <begin position="16"/>
        <end position="158"/>
    </location>
</feature>